<dbReference type="InterPro" id="IPR006680">
    <property type="entry name" value="Amidohydro-rel"/>
</dbReference>
<dbReference type="SUPFAM" id="SSF51556">
    <property type="entry name" value="Metallo-dependent hydrolases"/>
    <property type="match status" value="1"/>
</dbReference>
<dbReference type="InterPro" id="IPR032466">
    <property type="entry name" value="Metal_Hydrolase"/>
</dbReference>
<dbReference type="PANTHER" id="PTHR43569:SF1">
    <property type="entry name" value="BLL3371 PROTEIN"/>
    <property type="match status" value="1"/>
</dbReference>
<dbReference type="RefSeq" id="WP_110374268.1">
    <property type="nucleotide sequence ID" value="NZ_JAHBRY010000001.1"/>
</dbReference>
<dbReference type="PANTHER" id="PTHR43569">
    <property type="entry name" value="AMIDOHYDROLASE"/>
    <property type="match status" value="1"/>
</dbReference>
<gene>
    <name evidence="3" type="ORF">C7450_103526</name>
</gene>
<proteinExistence type="inferred from homology"/>
<keyword evidence="4" id="KW-1185">Reference proteome</keyword>
<organism evidence="3 4">
    <name type="scientific">Chelatococcus asaccharovorans</name>
    <dbReference type="NCBI Taxonomy" id="28210"/>
    <lineage>
        <taxon>Bacteria</taxon>
        <taxon>Pseudomonadati</taxon>
        <taxon>Pseudomonadota</taxon>
        <taxon>Alphaproteobacteria</taxon>
        <taxon>Hyphomicrobiales</taxon>
        <taxon>Chelatococcaceae</taxon>
        <taxon>Chelatococcus</taxon>
    </lineage>
</organism>
<dbReference type="Gene3D" id="3.20.20.140">
    <property type="entry name" value="Metal-dependent hydrolases"/>
    <property type="match status" value="1"/>
</dbReference>
<dbReference type="InterPro" id="IPR052350">
    <property type="entry name" value="Metallo-dep_Lactonases"/>
</dbReference>
<dbReference type="GO" id="GO:0016787">
    <property type="term" value="F:hydrolase activity"/>
    <property type="evidence" value="ECO:0007669"/>
    <property type="project" value="UniProtKB-KW"/>
</dbReference>
<comment type="similarity">
    <text evidence="1">Belongs to the metallo-dependent hydrolases superfamily.</text>
</comment>
<reference evidence="3 4" key="1">
    <citation type="submission" date="2018-05" db="EMBL/GenBank/DDBJ databases">
        <title>Genomic Encyclopedia of Type Strains, Phase IV (KMG-IV): sequencing the most valuable type-strain genomes for metagenomic binning, comparative biology and taxonomic classification.</title>
        <authorList>
            <person name="Goeker M."/>
        </authorList>
    </citation>
    <scope>NUCLEOTIDE SEQUENCE [LARGE SCALE GENOMIC DNA]</scope>
    <source>
        <strain evidence="3 4">DSM 6462</strain>
    </source>
</reference>
<evidence type="ECO:0000313" key="3">
    <source>
        <dbReference type="EMBL" id="PXW62004.1"/>
    </source>
</evidence>
<dbReference type="EMBL" id="QJJK01000003">
    <property type="protein sequence ID" value="PXW62004.1"/>
    <property type="molecule type" value="Genomic_DNA"/>
</dbReference>
<dbReference type="AlphaFoldDB" id="A0A2V3UBV9"/>
<dbReference type="Proteomes" id="UP000248021">
    <property type="component" value="Unassembled WGS sequence"/>
</dbReference>
<sequence length="347" mass="38138">MALEFTGALRYPNPRVEWLALQDEDILDPSLPIVDPHHHIWAQEGNPYGVADLAEDIGHGHRVVATVFVEAHSSYRIEGPEELKPVGETEAIEKALAARPDLADRGLCRGIVGKADLTLGGAVERVIAAHSAASPERFRGVRHLVTRDPHFPNGIALRPSPEGLLKRIDFREGLATLARHGLSFDAMLYHSQLSDLIEVARFLPELAIVLDHFGCPLGVGPYKGREDETFRQWRENIRMLAACPNVAIKMGGMGMVVTGATWHEGPRPPSSGDLARAWQPLVETAIEAFGVDRCMFESNFPVDKGMFSYPVVWNAFKRLAAGASTAEKAALFHNTAVRVYRLPIPLV</sequence>
<protein>
    <submittedName>
        <fullName evidence="3">Putative TIM-barrel fold metal-dependent hydrolase</fullName>
    </submittedName>
</protein>
<feature type="domain" description="Amidohydrolase-related" evidence="2">
    <location>
        <begin position="34"/>
        <end position="342"/>
    </location>
</feature>
<evidence type="ECO:0000313" key="4">
    <source>
        <dbReference type="Proteomes" id="UP000248021"/>
    </source>
</evidence>
<comment type="caution">
    <text evidence="3">The sequence shown here is derived from an EMBL/GenBank/DDBJ whole genome shotgun (WGS) entry which is preliminary data.</text>
</comment>
<dbReference type="Pfam" id="PF04909">
    <property type="entry name" value="Amidohydro_2"/>
    <property type="match status" value="1"/>
</dbReference>
<dbReference type="OrthoDB" id="9787654at2"/>
<evidence type="ECO:0000259" key="2">
    <source>
        <dbReference type="Pfam" id="PF04909"/>
    </source>
</evidence>
<keyword evidence="3" id="KW-0378">Hydrolase</keyword>
<accession>A0A2V3UBV9</accession>
<name>A0A2V3UBV9_9HYPH</name>
<evidence type="ECO:0000256" key="1">
    <source>
        <dbReference type="ARBA" id="ARBA00038310"/>
    </source>
</evidence>